<protein>
    <submittedName>
        <fullName evidence="1">Uncharacterized protein</fullName>
    </submittedName>
</protein>
<dbReference type="Proteomes" id="UP000324758">
    <property type="component" value="Unassembled WGS sequence"/>
</dbReference>
<evidence type="ECO:0000313" key="2">
    <source>
        <dbReference type="Proteomes" id="UP000324758"/>
    </source>
</evidence>
<dbReference type="AlphaFoldDB" id="A0A5D3K9J3"/>
<dbReference type="OrthoDB" id="9905872at2"/>
<evidence type="ECO:0000313" key="1">
    <source>
        <dbReference type="EMBL" id="TYL83236.1"/>
    </source>
</evidence>
<accession>A0A5D3K9J3</accession>
<dbReference type="EMBL" id="VSSS01000108">
    <property type="protein sequence ID" value="TYL83236.1"/>
    <property type="molecule type" value="Genomic_DNA"/>
</dbReference>
<dbReference type="RefSeq" id="WP_148778938.1">
    <property type="nucleotide sequence ID" value="NZ_VSSS01000108.1"/>
</dbReference>
<sequence>MKTILGRQYAAPASSAAICKTSIKEITLVLNAGTQVARCEELFCQRILSLRINTRHEMEHTHGLSEHFVATDVTAADKKKWPGQARP</sequence>
<gene>
    <name evidence="1" type="ORF">FXB40_46440</name>
</gene>
<comment type="caution">
    <text evidence="1">The sequence shown here is derived from an EMBL/GenBank/DDBJ whole genome shotgun (WGS) entry which is preliminary data.</text>
</comment>
<reference evidence="1 2" key="1">
    <citation type="submission" date="2019-08" db="EMBL/GenBank/DDBJ databases">
        <title>Bradyrhizobium hipponensis sp. nov., a rhizobium isolated from a Lupinus angustifolius root nodule in Tunisia.</title>
        <authorList>
            <person name="Off K."/>
            <person name="Rejili M."/>
            <person name="Mars M."/>
            <person name="Brachmann A."/>
            <person name="Marin M."/>
        </authorList>
    </citation>
    <scope>NUCLEOTIDE SEQUENCE [LARGE SCALE GENOMIC DNA]</scope>
    <source>
        <strain evidence="1 2">CTAW71</strain>
    </source>
</reference>
<keyword evidence="2" id="KW-1185">Reference proteome</keyword>
<proteinExistence type="predicted"/>
<organism evidence="1 2">
    <name type="scientific">Bradyrhizobium rifense</name>
    <dbReference type="NCBI Taxonomy" id="515499"/>
    <lineage>
        <taxon>Bacteria</taxon>
        <taxon>Pseudomonadati</taxon>
        <taxon>Pseudomonadota</taxon>
        <taxon>Alphaproteobacteria</taxon>
        <taxon>Hyphomicrobiales</taxon>
        <taxon>Nitrobacteraceae</taxon>
        <taxon>Bradyrhizobium</taxon>
    </lineage>
</organism>
<name>A0A5D3K9J3_9BRAD</name>